<dbReference type="InterPro" id="IPR002736">
    <property type="entry name" value="CitG"/>
</dbReference>
<dbReference type="Gene3D" id="1.10.4200.10">
    <property type="entry name" value="Triphosphoribosyl-dephospho-CoA protein"/>
    <property type="match status" value="2"/>
</dbReference>
<dbReference type="EMBL" id="JBEPMU010000001">
    <property type="protein sequence ID" value="MET3650558.1"/>
    <property type="molecule type" value="Genomic_DNA"/>
</dbReference>
<evidence type="ECO:0000256" key="1">
    <source>
        <dbReference type="ARBA" id="ARBA00001210"/>
    </source>
</evidence>
<comment type="function">
    <text evidence="5">Involved in the formation of 2-(5''-phosphoribosyl)-3'-dephosphocoenzyme-A, the prosthetic group of the acyl-carrier protein of the malonate decarboxylase.</text>
</comment>
<dbReference type="Proteomes" id="UP001549184">
    <property type="component" value="Unassembled WGS sequence"/>
</dbReference>
<accession>A0ABV2JS38</accession>
<name>A0ABV2JS38_9GAMM</name>
<gene>
    <name evidence="5" type="primary">mdcB</name>
    <name evidence="7" type="ORF">ABIC75_000260</name>
</gene>
<dbReference type="InterPro" id="IPR017555">
    <property type="entry name" value="TriPribosyl-deP-CoA_syn"/>
</dbReference>
<comment type="catalytic activity">
    <reaction evidence="1 5">
        <text>3'-dephospho-CoA + ATP = 2'-(5''-triphospho-alpha-D-ribosyl)-3'-dephospho-CoA + adenine</text>
        <dbReference type="Rhea" id="RHEA:15117"/>
        <dbReference type="ChEBI" id="CHEBI:16708"/>
        <dbReference type="ChEBI" id="CHEBI:30616"/>
        <dbReference type="ChEBI" id="CHEBI:57328"/>
        <dbReference type="ChEBI" id="CHEBI:61378"/>
        <dbReference type="EC" id="2.4.2.52"/>
    </reaction>
</comment>
<evidence type="ECO:0000256" key="4">
    <source>
        <dbReference type="ARBA" id="ARBA00022840"/>
    </source>
</evidence>
<keyword evidence="4 5" id="KW-0067">ATP-binding</keyword>
<evidence type="ECO:0000313" key="8">
    <source>
        <dbReference type="Proteomes" id="UP001549184"/>
    </source>
</evidence>
<comment type="similarity">
    <text evidence="5">Belongs to the CitG/MdcB family.</text>
</comment>
<evidence type="ECO:0000256" key="3">
    <source>
        <dbReference type="ARBA" id="ARBA00022741"/>
    </source>
</evidence>
<keyword evidence="3 5" id="KW-0547">Nucleotide-binding</keyword>
<reference evidence="7 8" key="1">
    <citation type="submission" date="2024-06" db="EMBL/GenBank/DDBJ databases">
        <title>Sorghum-associated microbial communities from plants grown in Nebraska, USA.</title>
        <authorList>
            <person name="Schachtman D."/>
        </authorList>
    </citation>
    <scope>NUCLEOTIDE SEQUENCE [LARGE SCALE GENOMIC DNA]</scope>
    <source>
        <strain evidence="7 8">1073</strain>
    </source>
</reference>
<evidence type="ECO:0000313" key="7">
    <source>
        <dbReference type="EMBL" id="MET3650558.1"/>
    </source>
</evidence>
<dbReference type="PANTHER" id="PTHR30201:SF2">
    <property type="entry name" value="2-(5''-TRIPHOSPHORIBOSYL)-3'-DEPHOSPHOCOENZYME-A SYNTHASE"/>
    <property type="match status" value="1"/>
</dbReference>
<keyword evidence="7" id="KW-0328">Glycosyltransferase</keyword>
<keyword evidence="2 5" id="KW-0808">Transferase</keyword>
<proteinExistence type="inferred from homology"/>
<dbReference type="Pfam" id="PF01874">
    <property type="entry name" value="CitG"/>
    <property type="match status" value="1"/>
</dbReference>
<dbReference type="RefSeq" id="WP_354012054.1">
    <property type="nucleotide sequence ID" value="NZ_JBEPMU010000001.1"/>
</dbReference>
<comment type="caution">
    <text evidence="7">The sequence shown here is derived from an EMBL/GenBank/DDBJ whole genome shotgun (WGS) entry which is preliminary data.</text>
</comment>
<dbReference type="NCBIfam" id="TIGR03132">
    <property type="entry name" value="malonate_mdcB"/>
    <property type="match status" value="1"/>
</dbReference>
<evidence type="ECO:0000256" key="6">
    <source>
        <dbReference type="SAM" id="MobiDB-lite"/>
    </source>
</evidence>
<dbReference type="EC" id="2.4.2.52" evidence="5"/>
<sequence length="301" mass="31881">MNARMSAAPISPVASSSPECSFPDRVATWAERSLMLEIETWPKPGLVSHVDTGSHTDMDADTFRRSAIALRPYFAALVAAGMRNASMTVLRKIGLRAERAMLSATGGVNTHRGAIFGVGLFCAAAGLREAGLVDARGTLGAVVRRRWGREILAGPRLPDSHGEMAGTRYGAGGARQEAAQGFPSVYAIGLPALRDAQSLAPGHDEAARVQACFTLIATVEDTNLLHRGGAEGLRFAQQAAQAFLDNGGVGDPAWEQCAGRIHQAFVRRRLSPGGSADLLAMSVFAMELERWPSDGSTVEVE</sequence>
<dbReference type="GO" id="GO:0016757">
    <property type="term" value="F:glycosyltransferase activity"/>
    <property type="evidence" value="ECO:0007669"/>
    <property type="project" value="UniProtKB-KW"/>
</dbReference>
<evidence type="ECO:0000256" key="5">
    <source>
        <dbReference type="HAMAP-Rule" id="MF_01883"/>
    </source>
</evidence>
<evidence type="ECO:0000256" key="2">
    <source>
        <dbReference type="ARBA" id="ARBA00022679"/>
    </source>
</evidence>
<keyword evidence="8" id="KW-1185">Reference proteome</keyword>
<feature type="compositionally biased region" description="Low complexity" evidence="6">
    <location>
        <begin position="1"/>
        <end position="18"/>
    </location>
</feature>
<feature type="region of interest" description="Disordered" evidence="6">
    <location>
        <begin position="1"/>
        <end position="21"/>
    </location>
</feature>
<dbReference type="PANTHER" id="PTHR30201">
    <property type="entry name" value="TRIPHOSPHORIBOSYL-DEPHOSPHO-COA SYNTHASE"/>
    <property type="match status" value="1"/>
</dbReference>
<dbReference type="GO" id="GO:0046917">
    <property type="term" value="F:triphosphoribosyl-dephospho-CoA synthase activity"/>
    <property type="evidence" value="ECO:0007669"/>
    <property type="project" value="UniProtKB-EC"/>
</dbReference>
<protein>
    <recommendedName>
        <fullName evidence="5">Probable 2-(5''-triphosphoribosyl)-3'-dephosphocoenzyme-A synthase</fullName>
        <shortName evidence="5">2-(5''-triphosphoribosyl)-3'-dephospho-CoA synthase</shortName>
        <ecNumber evidence="5">2.4.2.52</ecNumber>
    </recommendedName>
</protein>
<organism evidence="7 8">
    <name type="scientific">Dyella japonica</name>
    <dbReference type="NCBI Taxonomy" id="231455"/>
    <lineage>
        <taxon>Bacteria</taxon>
        <taxon>Pseudomonadati</taxon>
        <taxon>Pseudomonadota</taxon>
        <taxon>Gammaproteobacteria</taxon>
        <taxon>Lysobacterales</taxon>
        <taxon>Rhodanobacteraceae</taxon>
        <taxon>Dyella</taxon>
    </lineage>
</organism>
<dbReference type="HAMAP" id="MF_01883">
    <property type="entry name" value="MdcB"/>
    <property type="match status" value="1"/>
</dbReference>